<keyword evidence="1" id="KW-0694">RNA-binding</keyword>
<evidence type="ECO:0000259" key="3">
    <source>
        <dbReference type="PROSITE" id="PS50102"/>
    </source>
</evidence>
<accession>A0A819HHN1</accession>
<sequence>MEDVHPNVTKHHQPSSSLITSPVQNSSLIQDEEINSQGQTQISRNNESQAANNDDSFLTTMVESDFDQFFSEFSQIYEQQSSQTTTIMEISSIFSDIETDNEQYTSLDDLMNTTDLISSVISSASTQNEDLTNHVNEHQEEVLMTTPRITTDTITSQISTNNNLKKRKTKLSKDHKKTLIVTGLRVDINQADLFNYFPGSIEVVIKQCQTSPFKYAFILHGTAEEAQHNFSQSIDYIRLGSECYFKYAGYSSLLPENHQSCDKQKVVVTNIPENVSEDDLRHLFPNCRISNYCPPRTVPFKHVSTRTSNKTKILWGYAFLNYNNAQEAANVIENAQQYKINGRTLVVAFYSSKNRFQTITK</sequence>
<reference evidence="4" key="1">
    <citation type="submission" date="2021-02" db="EMBL/GenBank/DDBJ databases">
        <authorList>
            <person name="Nowell W R."/>
        </authorList>
    </citation>
    <scope>NUCLEOTIDE SEQUENCE</scope>
</reference>
<dbReference type="InterPro" id="IPR035979">
    <property type="entry name" value="RBD_domain_sf"/>
</dbReference>
<proteinExistence type="predicted"/>
<protein>
    <recommendedName>
        <fullName evidence="3">RRM domain-containing protein</fullName>
    </recommendedName>
</protein>
<dbReference type="CDD" id="cd00590">
    <property type="entry name" value="RRM_SF"/>
    <property type="match status" value="1"/>
</dbReference>
<dbReference type="Proteomes" id="UP000663881">
    <property type="component" value="Unassembled WGS sequence"/>
</dbReference>
<evidence type="ECO:0000313" key="5">
    <source>
        <dbReference type="Proteomes" id="UP000663881"/>
    </source>
</evidence>
<evidence type="ECO:0000313" key="4">
    <source>
        <dbReference type="EMBL" id="CAF3902103.1"/>
    </source>
</evidence>
<evidence type="ECO:0000256" key="1">
    <source>
        <dbReference type="PROSITE-ProRule" id="PRU00176"/>
    </source>
</evidence>
<feature type="region of interest" description="Disordered" evidence="2">
    <location>
        <begin position="1"/>
        <end position="22"/>
    </location>
</feature>
<dbReference type="GO" id="GO:0003723">
    <property type="term" value="F:RNA binding"/>
    <property type="evidence" value="ECO:0007669"/>
    <property type="project" value="UniProtKB-UniRule"/>
</dbReference>
<gene>
    <name evidence="4" type="ORF">OKA104_LOCUS24245</name>
</gene>
<evidence type="ECO:0000256" key="2">
    <source>
        <dbReference type="SAM" id="MobiDB-lite"/>
    </source>
</evidence>
<dbReference type="SUPFAM" id="SSF54928">
    <property type="entry name" value="RNA-binding domain, RBD"/>
    <property type="match status" value="1"/>
</dbReference>
<name>A0A819HHN1_9BILA</name>
<dbReference type="PROSITE" id="PS50102">
    <property type="entry name" value="RRM"/>
    <property type="match status" value="1"/>
</dbReference>
<dbReference type="InterPro" id="IPR012677">
    <property type="entry name" value="Nucleotide-bd_a/b_plait_sf"/>
</dbReference>
<dbReference type="AlphaFoldDB" id="A0A819HHN1"/>
<dbReference type="Gene3D" id="3.30.70.330">
    <property type="match status" value="1"/>
</dbReference>
<dbReference type="SMART" id="SM00360">
    <property type="entry name" value="RRM"/>
    <property type="match status" value="1"/>
</dbReference>
<feature type="domain" description="RRM" evidence="3">
    <location>
        <begin position="264"/>
        <end position="352"/>
    </location>
</feature>
<dbReference type="EMBL" id="CAJOAY010001918">
    <property type="protein sequence ID" value="CAF3902103.1"/>
    <property type="molecule type" value="Genomic_DNA"/>
</dbReference>
<comment type="caution">
    <text evidence="4">The sequence shown here is derived from an EMBL/GenBank/DDBJ whole genome shotgun (WGS) entry which is preliminary data.</text>
</comment>
<dbReference type="InterPro" id="IPR000504">
    <property type="entry name" value="RRM_dom"/>
</dbReference>
<organism evidence="4 5">
    <name type="scientific">Adineta steineri</name>
    <dbReference type="NCBI Taxonomy" id="433720"/>
    <lineage>
        <taxon>Eukaryota</taxon>
        <taxon>Metazoa</taxon>
        <taxon>Spiralia</taxon>
        <taxon>Gnathifera</taxon>
        <taxon>Rotifera</taxon>
        <taxon>Eurotatoria</taxon>
        <taxon>Bdelloidea</taxon>
        <taxon>Adinetida</taxon>
        <taxon>Adinetidae</taxon>
        <taxon>Adineta</taxon>
    </lineage>
</organism>